<name>A0A8J1Y5Y2_OWEFU</name>
<dbReference type="PROSITE" id="PS50234">
    <property type="entry name" value="VWFA"/>
    <property type="match status" value="2"/>
</dbReference>
<evidence type="ECO:0000313" key="1">
    <source>
        <dbReference type="EMBL" id="CAH1792798.1"/>
    </source>
</evidence>
<organism evidence="1 2">
    <name type="scientific">Owenia fusiformis</name>
    <name type="common">Polychaete worm</name>
    <dbReference type="NCBI Taxonomy" id="6347"/>
    <lineage>
        <taxon>Eukaryota</taxon>
        <taxon>Metazoa</taxon>
        <taxon>Spiralia</taxon>
        <taxon>Lophotrochozoa</taxon>
        <taxon>Annelida</taxon>
        <taxon>Polychaeta</taxon>
        <taxon>Sedentaria</taxon>
        <taxon>Canalipalpata</taxon>
        <taxon>Sabellida</taxon>
        <taxon>Oweniida</taxon>
        <taxon>Oweniidae</taxon>
        <taxon>Owenia</taxon>
    </lineage>
</organism>
<dbReference type="EMBL" id="CAIIXF020000008">
    <property type="protein sequence ID" value="CAH1792798.1"/>
    <property type="molecule type" value="Genomic_DNA"/>
</dbReference>
<dbReference type="InterPro" id="IPR050525">
    <property type="entry name" value="ECM_Assembly_Org"/>
</dbReference>
<dbReference type="InterPro" id="IPR036465">
    <property type="entry name" value="vWFA_dom_sf"/>
</dbReference>
<comment type="caution">
    <text evidence="1">The sequence shown here is derived from an EMBL/GenBank/DDBJ whole genome shotgun (WGS) entry which is preliminary data.</text>
</comment>
<dbReference type="SUPFAM" id="SSF53300">
    <property type="entry name" value="vWA-like"/>
    <property type="match status" value="2"/>
</dbReference>
<evidence type="ECO:0000313" key="2">
    <source>
        <dbReference type="Proteomes" id="UP000749559"/>
    </source>
</evidence>
<sequence>MVTIVESVVKGAIVDDKVARFGMVTFDRGARVEFGLDEYTSRETMLARLAKLKTAVSSDDYPHGCKTFTWEALELVRRAELLGTEPRFDETTGCMRGRVVIIMTDGVPFSSNDEQAREQALVDTIEQGALNADVGISTMVVQLPNKNGNYPTEKHDVFESLVSKMRFYHTVEPNTDLEKLGRIFFEDLVKFWPCCYNCMAKIDLCFVLDRSNSIKVSDIILAKEFLKELSDSFLVNYDENAVDEPKWEHAMIGVSTYNSRVYQHSLGKDCKDNACVHQKIESIPNTHKKYTETDDALRNVRELCLGPHVTRGRNIPKVSLLATDGNTWERYTTFINSQKTIDVAKDLRAANISVDIIGLPNYKEHVGIEEWMGVASSFIIDLRRNPDDPWLPDFKDLEPIVGTVARLICEKYG</sequence>
<keyword evidence="2" id="KW-1185">Reference proteome</keyword>
<dbReference type="CDD" id="cd01450">
    <property type="entry name" value="vWFA_subfamily_ECM"/>
    <property type="match status" value="1"/>
</dbReference>
<dbReference type="SMART" id="SM00327">
    <property type="entry name" value="VWA"/>
    <property type="match status" value="1"/>
</dbReference>
<reference evidence="1" key="1">
    <citation type="submission" date="2022-03" db="EMBL/GenBank/DDBJ databases">
        <authorList>
            <person name="Martin C."/>
        </authorList>
    </citation>
    <scope>NUCLEOTIDE SEQUENCE</scope>
</reference>
<dbReference type="Pfam" id="PF00092">
    <property type="entry name" value="VWA"/>
    <property type="match status" value="2"/>
</dbReference>
<protein>
    <submittedName>
        <fullName evidence="1">Uncharacterized protein</fullName>
    </submittedName>
</protein>
<gene>
    <name evidence="1" type="ORF">OFUS_LOCUS17727</name>
</gene>
<dbReference type="PANTHER" id="PTHR24020">
    <property type="entry name" value="COLLAGEN ALPHA"/>
    <property type="match status" value="1"/>
</dbReference>
<dbReference type="Gene3D" id="3.40.50.410">
    <property type="entry name" value="von Willebrand factor, type A domain"/>
    <property type="match status" value="2"/>
</dbReference>
<dbReference type="PANTHER" id="PTHR24020:SF20">
    <property type="entry name" value="PH DOMAIN-CONTAINING PROTEIN"/>
    <property type="match status" value="1"/>
</dbReference>
<accession>A0A8J1Y5Y2</accession>
<dbReference type="InterPro" id="IPR002035">
    <property type="entry name" value="VWF_A"/>
</dbReference>
<dbReference type="AlphaFoldDB" id="A0A8J1Y5Y2"/>
<proteinExistence type="predicted"/>
<feature type="non-terminal residue" evidence="1">
    <location>
        <position position="413"/>
    </location>
</feature>
<dbReference type="Proteomes" id="UP000749559">
    <property type="component" value="Unassembled WGS sequence"/>
</dbReference>